<dbReference type="RefSeq" id="WP_313997130.1">
    <property type="nucleotide sequence ID" value="NZ_JASJOT010000008.1"/>
</dbReference>
<keyword evidence="2" id="KW-1185">Reference proteome</keyword>
<comment type="caution">
    <text evidence="1">The sequence shown here is derived from an EMBL/GenBank/DDBJ whole genome shotgun (WGS) entry which is preliminary data.</text>
</comment>
<organism evidence="1 2">
    <name type="scientific">Xanthocytophaga flava</name>
    <dbReference type="NCBI Taxonomy" id="3048013"/>
    <lineage>
        <taxon>Bacteria</taxon>
        <taxon>Pseudomonadati</taxon>
        <taxon>Bacteroidota</taxon>
        <taxon>Cytophagia</taxon>
        <taxon>Cytophagales</taxon>
        <taxon>Rhodocytophagaceae</taxon>
        <taxon>Xanthocytophaga</taxon>
    </lineage>
</organism>
<protein>
    <recommendedName>
        <fullName evidence="3">AAA+ ATPase domain-containing protein</fullName>
    </recommendedName>
</protein>
<dbReference type="Gene3D" id="3.40.50.300">
    <property type="entry name" value="P-loop containing nucleotide triphosphate hydrolases"/>
    <property type="match status" value="1"/>
</dbReference>
<sequence length="212" mass="24449">MGRTISVKELLQKTYVTYDFNELWTDTLGKPERNFRMLIWGLPKNGKTTFCIQLAKYLTNFGKVYYNSTEQGEGKSLQDVMKLCRADEVPTGKLMIGDRDTFEEMREKLRKRNSPRFVFIDSLQYMYLTQSQYKQLVEEFPNKAFIIISWSGAGDNPKGEHAKAVRYMVDITCVVKDGIAKVQSRFGATMPYQIFETKKPVETGKTIPLFGT</sequence>
<dbReference type="InterPro" id="IPR027417">
    <property type="entry name" value="P-loop_NTPase"/>
</dbReference>
<evidence type="ECO:0000313" key="1">
    <source>
        <dbReference type="EMBL" id="MDJ1494186.1"/>
    </source>
</evidence>
<evidence type="ECO:0008006" key="3">
    <source>
        <dbReference type="Google" id="ProtNLM"/>
    </source>
</evidence>
<name>A0ABT7CKB8_9BACT</name>
<gene>
    <name evidence="1" type="ORF">QNI19_14680</name>
</gene>
<evidence type="ECO:0000313" key="2">
    <source>
        <dbReference type="Proteomes" id="UP001228581"/>
    </source>
</evidence>
<reference evidence="1 2" key="1">
    <citation type="submission" date="2023-05" db="EMBL/GenBank/DDBJ databases">
        <authorList>
            <person name="Zhang X."/>
        </authorList>
    </citation>
    <scope>NUCLEOTIDE SEQUENCE [LARGE SCALE GENOMIC DNA]</scope>
    <source>
        <strain evidence="1 2">DM2B3-1</strain>
    </source>
</reference>
<dbReference type="SUPFAM" id="SSF52540">
    <property type="entry name" value="P-loop containing nucleoside triphosphate hydrolases"/>
    <property type="match status" value="1"/>
</dbReference>
<dbReference type="Proteomes" id="UP001228581">
    <property type="component" value="Unassembled WGS sequence"/>
</dbReference>
<proteinExistence type="predicted"/>
<dbReference type="EMBL" id="JASJOT010000008">
    <property type="protein sequence ID" value="MDJ1494186.1"/>
    <property type="molecule type" value="Genomic_DNA"/>
</dbReference>
<accession>A0ABT7CKB8</accession>